<sequence length="288" mass="33355">MSKVNNNKKNGRVGRPRLVSEDEILDWKNEHGERFDDPRAIKFVQNLLQKNIINNHEIVAAHLLYDSSVSRINACKYKKGVYADVRCDWDNPELMTLDIITKKTDMWANWITQTFYYERTDEYGDRPSVDRVGENTGYTLENLQMLSISENVFKAMAKPHYIFNVTNYVMQIPSQTPSMVIRFETKQEAVESIGLKFKGDTGRFYLNGDQAYLIQSEAVTKGEIELEEYEDEDEATWYKGSFLAESVTDQHGKRYSVTRSFIFPQVVIVLKPKDIDAENTDSFDSSYV</sequence>
<evidence type="ECO:0000313" key="2">
    <source>
        <dbReference type="Proteomes" id="UP001597362"/>
    </source>
</evidence>
<name>A0ABW4YQX6_9BACL</name>
<dbReference type="Proteomes" id="UP001597362">
    <property type="component" value="Unassembled WGS sequence"/>
</dbReference>
<dbReference type="EMBL" id="JBHUHO010000050">
    <property type="protein sequence ID" value="MFD2118147.1"/>
    <property type="molecule type" value="Genomic_DNA"/>
</dbReference>
<accession>A0ABW4YQX6</accession>
<dbReference type="RefSeq" id="WP_377775787.1">
    <property type="nucleotide sequence ID" value="NZ_JBHUHO010000050.1"/>
</dbReference>
<gene>
    <name evidence="1" type="ORF">ACFSJH_20830</name>
</gene>
<evidence type="ECO:0000313" key="1">
    <source>
        <dbReference type="EMBL" id="MFD2118147.1"/>
    </source>
</evidence>
<protein>
    <submittedName>
        <fullName evidence="1">Uncharacterized protein</fullName>
    </submittedName>
</protein>
<organism evidence="1 2">
    <name type="scientific">Paenibacillus yanchengensis</name>
    <dbReference type="NCBI Taxonomy" id="2035833"/>
    <lineage>
        <taxon>Bacteria</taxon>
        <taxon>Bacillati</taxon>
        <taxon>Bacillota</taxon>
        <taxon>Bacilli</taxon>
        <taxon>Bacillales</taxon>
        <taxon>Paenibacillaceae</taxon>
        <taxon>Paenibacillus</taxon>
    </lineage>
</organism>
<comment type="caution">
    <text evidence="1">The sequence shown here is derived from an EMBL/GenBank/DDBJ whole genome shotgun (WGS) entry which is preliminary data.</text>
</comment>
<proteinExistence type="predicted"/>
<reference evidence="2" key="1">
    <citation type="journal article" date="2019" name="Int. J. Syst. Evol. Microbiol.">
        <title>The Global Catalogue of Microorganisms (GCM) 10K type strain sequencing project: providing services to taxonomists for standard genome sequencing and annotation.</title>
        <authorList>
            <consortium name="The Broad Institute Genomics Platform"/>
            <consortium name="The Broad Institute Genome Sequencing Center for Infectious Disease"/>
            <person name="Wu L."/>
            <person name="Ma J."/>
        </authorList>
    </citation>
    <scope>NUCLEOTIDE SEQUENCE [LARGE SCALE GENOMIC DNA]</scope>
    <source>
        <strain evidence="2">GH52</strain>
    </source>
</reference>
<keyword evidence="2" id="KW-1185">Reference proteome</keyword>